<evidence type="ECO:0000313" key="3">
    <source>
        <dbReference type="Proteomes" id="UP001266305"/>
    </source>
</evidence>
<feature type="region of interest" description="Disordered" evidence="1">
    <location>
        <begin position="12"/>
        <end position="74"/>
    </location>
</feature>
<evidence type="ECO:0000256" key="1">
    <source>
        <dbReference type="SAM" id="MobiDB-lite"/>
    </source>
</evidence>
<keyword evidence="3" id="KW-1185">Reference proteome</keyword>
<proteinExistence type="predicted"/>
<name>A0ABQ9UYH8_SAGOE</name>
<feature type="compositionally biased region" description="Basic and acidic residues" evidence="1">
    <location>
        <begin position="18"/>
        <end position="36"/>
    </location>
</feature>
<organism evidence="2 3">
    <name type="scientific">Saguinus oedipus</name>
    <name type="common">Cotton-top tamarin</name>
    <name type="synonym">Oedipomidas oedipus</name>
    <dbReference type="NCBI Taxonomy" id="9490"/>
    <lineage>
        <taxon>Eukaryota</taxon>
        <taxon>Metazoa</taxon>
        <taxon>Chordata</taxon>
        <taxon>Craniata</taxon>
        <taxon>Vertebrata</taxon>
        <taxon>Euteleostomi</taxon>
        <taxon>Mammalia</taxon>
        <taxon>Eutheria</taxon>
        <taxon>Euarchontoglires</taxon>
        <taxon>Primates</taxon>
        <taxon>Haplorrhini</taxon>
        <taxon>Platyrrhini</taxon>
        <taxon>Cebidae</taxon>
        <taxon>Callitrichinae</taxon>
        <taxon>Saguinus</taxon>
    </lineage>
</organism>
<feature type="compositionally biased region" description="Low complexity" evidence="1">
    <location>
        <begin position="122"/>
        <end position="137"/>
    </location>
</feature>
<gene>
    <name evidence="2" type="ORF">P7K49_019800</name>
</gene>
<comment type="caution">
    <text evidence="2">The sequence shown here is derived from an EMBL/GenBank/DDBJ whole genome shotgun (WGS) entry which is preliminary data.</text>
</comment>
<evidence type="ECO:0000313" key="2">
    <source>
        <dbReference type="EMBL" id="KAK2102133.1"/>
    </source>
</evidence>
<reference evidence="2 3" key="1">
    <citation type="submission" date="2023-05" db="EMBL/GenBank/DDBJ databases">
        <title>B98-5 Cell Line De Novo Hybrid Assembly: An Optical Mapping Approach.</title>
        <authorList>
            <person name="Kananen K."/>
            <person name="Auerbach J.A."/>
            <person name="Kautto E."/>
            <person name="Blachly J.S."/>
        </authorList>
    </citation>
    <scope>NUCLEOTIDE SEQUENCE [LARGE SCALE GENOMIC DNA]</scope>
    <source>
        <strain evidence="2">B95-8</strain>
        <tissue evidence="2">Cell line</tissue>
    </source>
</reference>
<sequence length="213" mass="21654">MPGPPLFLQALGKQTQAEGKDESSRQQIDYWERLQRETTAPPGPPRTLATQDGAQSGALAAALGRPERAARSGRSLLAPLTAAAADADPGAGGAGVRGAHHHVAVAGGAADSGGDNRGSSGGAEIATDDATAGAADACGEEMEAHIRRNHGRSTRPLPGGDQTRPAGGRDGPHYLQTFTEPTPSHSLRREEGRGQCHGKGAGASAAEKRARPA</sequence>
<dbReference type="EMBL" id="JASSZA010000009">
    <property type="protein sequence ID" value="KAK2102133.1"/>
    <property type="molecule type" value="Genomic_DNA"/>
</dbReference>
<dbReference type="Proteomes" id="UP001266305">
    <property type="component" value="Unassembled WGS sequence"/>
</dbReference>
<feature type="compositionally biased region" description="Polar residues" evidence="1">
    <location>
        <begin position="176"/>
        <end position="185"/>
    </location>
</feature>
<protein>
    <submittedName>
        <fullName evidence="2">Uncharacterized protein</fullName>
    </submittedName>
</protein>
<accession>A0ABQ9UYH8</accession>
<feature type="region of interest" description="Disordered" evidence="1">
    <location>
        <begin position="105"/>
        <end position="213"/>
    </location>
</feature>